<comment type="caution">
    <text evidence="3">The sequence shown here is derived from an EMBL/GenBank/DDBJ whole genome shotgun (WGS) entry which is preliminary data.</text>
</comment>
<evidence type="ECO:0000259" key="2">
    <source>
        <dbReference type="Pfam" id="PF01370"/>
    </source>
</evidence>
<dbReference type="InterPro" id="IPR036291">
    <property type="entry name" value="NAD(P)-bd_dom_sf"/>
</dbReference>
<evidence type="ECO:0000256" key="1">
    <source>
        <dbReference type="ARBA" id="ARBA00007637"/>
    </source>
</evidence>
<accession>X0U389</accession>
<dbReference type="InterPro" id="IPR001509">
    <property type="entry name" value="Epimerase_deHydtase"/>
</dbReference>
<protein>
    <recommendedName>
        <fullName evidence="2">NAD-dependent epimerase/dehydratase domain-containing protein</fullName>
    </recommendedName>
</protein>
<feature type="domain" description="NAD-dependent epimerase/dehydratase" evidence="2">
    <location>
        <begin position="2"/>
        <end position="107"/>
    </location>
</feature>
<dbReference type="EMBL" id="BARS01026290">
    <property type="protein sequence ID" value="GAF99984.1"/>
    <property type="molecule type" value="Genomic_DNA"/>
</dbReference>
<dbReference type="AlphaFoldDB" id="X0U389"/>
<dbReference type="SUPFAM" id="SSF51735">
    <property type="entry name" value="NAD(P)-binding Rossmann-fold domains"/>
    <property type="match status" value="1"/>
</dbReference>
<reference evidence="3" key="1">
    <citation type="journal article" date="2014" name="Front. Microbiol.">
        <title>High frequency of phylogenetically diverse reductive dehalogenase-homologous genes in deep subseafloor sedimentary metagenomes.</title>
        <authorList>
            <person name="Kawai M."/>
            <person name="Futagami T."/>
            <person name="Toyoda A."/>
            <person name="Takaki Y."/>
            <person name="Nishi S."/>
            <person name="Hori S."/>
            <person name="Arai W."/>
            <person name="Tsubouchi T."/>
            <person name="Morono Y."/>
            <person name="Uchiyama I."/>
            <person name="Ito T."/>
            <person name="Fujiyama A."/>
            <person name="Inagaki F."/>
            <person name="Takami H."/>
        </authorList>
    </citation>
    <scope>NUCLEOTIDE SEQUENCE</scope>
    <source>
        <strain evidence="3">Expedition CK06-06</strain>
    </source>
</reference>
<dbReference type="Gene3D" id="3.40.50.720">
    <property type="entry name" value="NAD(P)-binding Rossmann-like Domain"/>
    <property type="match status" value="1"/>
</dbReference>
<proteinExistence type="inferred from homology"/>
<sequence length="196" mass="22192">DEKHPCRPKDMYSTTKRMQELLALTYYYQYKVPITILRLTAVVGSGGKGGGRSWRKFAESLAEGKKIQIPHFSPEELCHYVDIRDVARMFIATAEHPKAIGEAFNCAGPEPIRGFEFAAIVKNLVADIKIEYGFPWSMAQGNEIAIDMTKAEKLINYKPKYTMVETIKNIKDWVDSGGLEKEHVKKESFQDGIAEN</sequence>
<name>X0U389_9ZZZZ</name>
<evidence type="ECO:0000313" key="3">
    <source>
        <dbReference type="EMBL" id="GAF99984.1"/>
    </source>
</evidence>
<dbReference type="PANTHER" id="PTHR43000">
    <property type="entry name" value="DTDP-D-GLUCOSE 4,6-DEHYDRATASE-RELATED"/>
    <property type="match status" value="1"/>
</dbReference>
<dbReference type="Pfam" id="PF01370">
    <property type="entry name" value="Epimerase"/>
    <property type="match status" value="1"/>
</dbReference>
<organism evidence="3">
    <name type="scientific">marine sediment metagenome</name>
    <dbReference type="NCBI Taxonomy" id="412755"/>
    <lineage>
        <taxon>unclassified sequences</taxon>
        <taxon>metagenomes</taxon>
        <taxon>ecological metagenomes</taxon>
    </lineage>
</organism>
<gene>
    <name evidence="3" type="ORF">S01H1_41445</name>
</gene>
<comment type="similarity">
    <text evidence="1">Belongs to the NAD(P)-dependent epimerase/dehydratase family.</text>
</comment>
<feature type="non-terminal residue" evidence="3">
    <location>
        <position position="1"/>
    </location>
</feature>